<dbReference type="AlphaFoldDB" id="A0AAD3QYI6"/>
<feature type="region of interest" description="Disordered" evidence="1">
    <location>
        <begin position="1"/>
        <end position="24"/>
    </location>
</feature>
<dbReference type="Proteomes" id="UP001279410">
    <property type="component" value="Unassembled WGS sequence"/>
</dbReference>
<gene>
    <name evidence="2" type="ORF">AKAME5_002738000</name>
</gene>
<protein>
    <submittedName>
        <fullName evidence="2">Saccharopine dehydrogenase-like oxidoreductase</fullName>
    </submittedName>
</protein>
<accession>A0AAD3QYI6</accession>
<evidence type="ECO:0000313" key="3">
    <source>
        <dbReference type="Proteomes" id="UP001279410"/>
    </source>
</evidence>
<proteinExistence type="predicted"/>
<keyword evidence="3" id="KW-1185">Reference proteome</keyword>
<dbReference type="EMBL" id="BRZM01003526">
    <property type="protein sequence ID" value="GLD49038.1"/>
    <property type="molecule type" value="Genomic_DNA"/>
</dbReference>
<evidence type="ECO:0000256" key="1">
    <source>
        <dbReference type="SAM" id="MobiDB-lite"/>
    </source>
</evidence>
<evidence type="ECO:0000313" key="2">
    <source>
        <dbReference type="EMBL" id="GLD49038.1"/>
    </source>
</evidence>
<organism evidence="2 3">
    <name type="scientific">Lates japonicus</name>
    <name type="common">Japanese lates</name>
    <dbReference type="NCBI Taxonomy" id="270547"/>
    <lineage>
        <taxon>Eukaryota</taxon>
        <taxon>Metazoa</taxon>
        <taxon>Chordata</taxon>
        <taxon>Craniata</taxon>
        <taxon>Vertebrata</taxon>
        <taxon>Euteleostomi</taxon>
        <taxon>Actinopterygii</taxon>
        <taxon>Neopterygii</taxon>
        <taxon>Teleostei</taxon>
        <taxon>Neoteleostei</taxon>
        <taxon>Acanthomorphata</taxon>
        <taxon>Carangaria</taxon>
        <taxon>Carangaria incertae sedis</taxon>
        <taxon>Centropomidae</taxon>
        <taxon>Lates</taxon>
    </lineage>
</organism>
<reference evidence="2" key="1">
    <citation type="submission" date="2022-08" db="EMBL/GenBank/DDBJ databases">
        <title>Genome sequencing of akame (Lates japonicus).</title>
        <authorList>
            <person name="Hashiguchi Y."/>
            <person name="Takahashi H."/>
        </authorList>
    </citation>
    <scope>NUCLEOTIDE SEQUENCE</scope>
    <source>
        <strain evidence="2">Kochi</strain>
    </source>
</reference>
<name>A0AAD3QYI6_LATJO</name>
<comment type="caution">
    <text evidence="2">The sequence shown here is derived from an EMBL/GenBank/DDBJ whole genome shotgun (WGS) entry which is preliminary data.</text>
</comment>
<sequence>MGRGGQEQAEAGKSIGAGRWSPQYAPEQPSFNHFSVEAVIVLNRVGPGGCIHDGTWQSAIYGFADSHKLQSLRRKFNHKPLPTVDSKLKRRGTLFYSNELKYTVPHGSDPLL</sequence>